<evidence type="ECO:0000313" key="3">
    <source>
        <dbReference type="Proteomes" id="UP000501812"/>
    </source>
</evidence>
<proteinExistence type="predicted"/>
<accession>A0A858RNK6</accession>
<dbReference type="AlphaFoldDB" id="A0A858RNK6"/>
<keyword evidence="1" id="KW-0732">Signal</keyword>
<evidence type="ECO:0000256" key="1">
    <source>
        <dbReference type="SAM" id="SignalP"/>
    </source>
</evidence>
<protein>
    <submittedName>
        <fullName evidence="2">Uncharacterized protein</fullName>
    </submittedName>
</protein>
<dbReference type="EMBL" id="CP051774">
    <property type="protein sequence ID" value="QJE98315.1"/>
    <property type="molecule type" value="Genomic_DNA"/>
</dbReference>
<feature type="chain" id="PRO_5032773366" evidence="1">
    <location>
        <begin position="21"/>
        <end position="280"/>
    </location>
</feature>
<keyword evidence="3" id="KW-1185">Reference proteome</keyword>
<dbReference type="Proteomes" id="UP000501812">
    <property type="component" value="Chromosome"/>
</dbReference>
<feature type="signal peptide" evidence="1">
    <location>
        <begin position="1"/>
        <end position="20"/>
    </location>
</feature>
<dbReference type="RefSeq" id="WP_169456774.1">
    <property type="nucleotide sequence ID" value="NZ_CP051774.1"/>
</dbReference>
<dbReference type="KEGG" id="luo:HHL09_21870"/>
<reference evidence="2 3" key="1">
    <citation type="submission" date="2020-04" db="EMBL/GenBank/DDBJ databases">
        <title>Luteolibacter sp. G-1-1-1 isolated from soil.</title>
        <authorList>
            <person name="Dahal R.H."/>
        </authorList>
    </citation>
    <scope>NUCLEOTIDE SEQUENCE [LARGE SCALE GENOMIC DNA]</scope>
    <source>
        <strain evidence="2 3">G-1-1-1</strain>
    </source>
</reference>
<organism evidence="2 3">
    <name type="scientific">Luteolibacter luteus</name>
    <dbReference type="NCBI Taxonomy" id="2728835"/>
    <lineage>
        <taxon>Bacteria</taxon>
        <taxon>Pseudomonadati</taxon>
        <taxon>Verrucomicrobiota</taxon>
        <taxon>Verrucomicrobiia</taxon>
        <taxon>Verrucomicrobiales</taxon>
        <taxon>Verrucomicrobiaceae</taxon>
        <taxon>Luteolibacter</taxon>
    </lineage>
</organism>
<name>A0A858RNK6_9BACT</name>
<sequence>MKKALIATAMLSAVTAALLAAPGDRGPVIPAREPEPEEQARELLAPQAQQNNFPRQVRVQVEMIEMPHELLTELLYRSSPGTADAGMLRDVVQARVKKGDAAILETMICTARSGEKALSESISEYIYPTAYERSQTPNSVSITVNGATATAEDGSTTSPVELAKLIAPPTPTSFETRNCGSTLEIEPTLGGNDKIIDLRFAPDCVWHTGDTYYMEEKDRLGNVTKIQMPVIYSARTTTALTLKDGQYQMPCVLTPKDGKGNPDPSRKVMLFVKCDVLMVK</sequence>
<evidence type="ECO:0000313" key="2">
    <source>
        <dbReference type="EMBL" id="QJE98315.1"/>
    </source>
</evidence>
<gene>
    <name evidence="2" type="ORF">HHL09_21870</name>
</gene>